<organism evidence="4 5">
    <name type="scientific">Cyanidiococcus yangmingshanensis</name>
    <dbReference type="NCBI Taxonomy" id="2690220"/>
    <lineage>
        <taxon>Eukaryota</taxon>
        <taxon>Rhodophyta</taxon>
        <taxon>Bangiophyceae</taxon>
        <taxon>Cyanidiales</taxon>
        <taxon>Cyanidiaceae</taxon>
        <taxon>Cyanidiococcus</taxon>
    </lineage>
</organism>
<dbReference type="SUPFAM" id="SSF52096">
    <property type="entry name" value="ClpP/crotonase"/>
    <property type="match status" value="1"/>
</dbReference>
<dbReference type="InterPro" id="IPR029045">
    <property type="entry name" value="ClpP/crotonase-like_dom_sf"/>
</dbReference>
<comment type="caution">
    <text evidence="4">The sequence shown here is derived from an EMBL/GenBank/DDBJ whole genome shotgun (WGS) entry which is preliminary data.</text>
</comment>
<reference evidence="4 5" key="1">
    <citation type="journal article" date="2020" name="J. Phycol.">
        <title>Comparative genome analysis reveals Cyanidiococcus gen. nov., a new extremophilic red algal genus sister to Cyanidioschyzon (Cyanidioschyzonaceae, Rhodophyta).</title>
        <authorList>
            <person name="Liu S.-L."/>
            <person name="Chiang Y.-R."/>
            <person name="Yoon H.S."/>
            <person name="Fu H.-Y."/>
        </authorList>
    </citation>
    <scope>NUCLEOTIDE SEQUENCE [LARGE SCALE GENOMIC DNA]</scope>
    <source>
        <strain evidence="4 5">THAL066</strain>
    </source>
</reference>
<dbReference type="Gene3D" id="3.90.226.10">
    <property type="entry name" value="2-enoyl-CoA Hydratase, Chain A, domain 1"/>
    <property type="match status" value="1"/>
</dbReference>
<dbReference type="InterPro" id="IPR014748">
    <property type="entry name" value="Enoyl-CoA_hydra_C"/>
</dbReference>
<dbReference type="PROSITE" id="PS00166">
    <property type="entry name" value="ENOYL_COA_HYDRATASE"/>
    <property type="match status" value="1"/>
</dbReference>
<gene>
    <name evidence="4" type="primary">ECHS1</name>
    <name evidence="4" type="ORF">F1559_000843</name>
</gene>
<dbReference type="Gene3D" id="1.10.12.10">
    <property type="entry name" value="Lyase 2-enoyl-coa Hydratase, Chain A, domain 2"/>
    <property type="match status" value="1"/>
</dbReference>
<dbReference type="InterPro" id="IPR018376">
    <property type="entry name" value="Enoyl-CoA_hyd/isom_CS"/>
</dbReference>
<sequence length="294" mass="31399">MSAAVVFESGLRSSAGQLSRIVHRFVGLGGRRFSAASNSYNNLQVEVRGSVGLVAIHRPAALNALNDETTMELADALQQYDRDSTIGAIVLTGTDRAFAAGADIKEMANRSFVQTRRRNAGAFMDLFLALRSPVIAAVRGYALGGGCELAMACDIVYASEDAQFGLPEVQIGTIPGWGGTQRLLRAVGKAKAMEMILSGRRISAKEAEEWGLVSAIHANDKVVAAALETAGKIASLSQPIVQMAKAAVNAAEDMSLRNGILYERSLFQATFATQDQKEGMTAFVDKRDPKWTNA</sequence>
<proteinExistence type="inferred from homology"/>
<dbReference type="Proteomes" id="UP000530660">
    <property type="component" value="Unassembled WGS sequence"/>
</dbReference>
<dbReference type="Pfam" id="PF00378">
    <property type="entry name" value="ECH_1"/>
    <property type="match status" value="1"/>
</dbReference>
<protein>
    <submittedName>
        <fullName evidence="4">Putative enoyl-CoA hydratase, mitochondrial</fullName>
    </submittedName>
</protein>
<dbReference type="PANTHER" id="PTHR11941:SF54">
    <property type="entry name" value="ENOYL-COA HYDRATASE, MITOCHONDRIAL"/>
    <property type="match status" value="1"/>
</dbReference>
<name>A0A7J7II14_9RHOD</name>
<dbReference type="GO" id="GO:0006635">
    <property type="term" value="P:fatty acid beta-oxidation"/>
    <property type="evidence" value="ECO:0007669"/>
    <property type="project" value="TreeGrafter"/>
</dbReference>
<dbReference type="GO" id="GO:0005739">
    <property type="term" value="C:mitochondrion"/>
    <property type="evidence" value="ECO:0007669"/>
    <property type="project" value="TreeGrafter"/>
</dbReference>
<accession>A0A7J7II14</accession>
<keyword evidence="5" id="KW-1185">Reference proteome</keyword>
<dbReference type="FunFam" id="1.10.12.10:FF:000001">
    <property type="entry name" value="Probable enoyl-CoA hydratase, mitochondrial"/>
    <property type="match status" value="1"/>
</dbReference>
<comment type="similarity">
    <text evidence="1 3">Belongs to the enoyl-CoA hydratase/isomerase family.</text>
</comment>
<dbReference type="AlphaFoldDB" id="A0A7J7II14"/>
<dbReference type="FunFam" id="3.90.226.10:FF:000009">
    <property type="entry name" value="Carnitinyl-CoA dehydratase"/>
    <property type="match status" value="1"/>
</dbReference>
<evidence type="ECO:0000256" key="3">
    <source>
        <dbReference type="RuleBase" id="RU003707"/>
    </source>
</evidence>
<evidence type="ECO:0000256" key="1">
    <source>
        <dbReference type="ARBA" id="ARBA00005254"/>
    </source>
</evidence>
<dbReference type="GO" id="GO:0016836">
    <property type="term" value="F:hydro-lyase activity"/>
    <property type="evidence" value="ECO:0007669"/>
    <property type="project" value="UniProtKB-ARBA"/>
</dbReference>
<keyword evidence="2" id="KW-0456">Lyase</keyword>
<evidence type="ECO:0000313" key="5">
    <source>
        <dbReference type="Proteomes" id="UP000530660"/>
    </source>
</evidence>
<evidence type="ECO:0000256" key="2">
    <source>
        <dbReference type="ARBA" id="ARBA00023239"/>
    </source>
</evidence>
<dbReference type="PANTHER" id="PTHR11941">
    <property type="entry name" value="ENOYL-COA HYDRATASE-RELATED"/>
    <property type="match status" value="1"/>
</dbReference>
<dbReference type="EMBL" id="VWRR01000010">
    <property type="protein sequence ID" value="KAF6002370.1"/>
    <property type="molecule type" value="Genomic_DNA"/>
</dbReference>
<evidence type="ECO:0000313" key="4">
    <source>
        <dbReference type="EMBL" id="KAF6002370.1"/>
    </source>
</evidence>
<dbReference type="CDD" id="cd06558">
    <property type="entry name" value="crotonase-like"/>
    <property type="match status" value="1"/>
</dbReference>
<dbReference type="OrthoDB" id="2018133at2759"/>
<dbReference type="InterPro" id="IPR001753">
    <property type="entry name" value="Enoyl-CoA_hydra/iso"/>
</dbReference>